<keyword evidence="4" id="KW-0677">Repeat</keyword>
<keyword evidence="8" id="KW-1133">Transmembrane helix</keyword>
<dbReference type="PROSITE" id="PS50294">
    <property type="entry name" value="WD_REPEATS_REGION"/>
    <property type="match status" value="1"/>
</dbReference>
<dbReference type="InterPro" id="IPR019775">
    <property type="entry name" value="WD40_repeat_CS"/>
</dbReference>
<keyword evidence="5" id="KW-0539">Nucleus</keyword>
<keyword evidence="3 6" id="KW-0853">WD repeat</keyword>
<name>A0A1I8HB02_9PLAT</name>
<feature type="repeat" description="WD" evidence="6">
    <location>
        <begin position="1116"/>
        <end position="1157"/>
    </location>
</feature>
<feature type="repeat" description="WD" evidence="6">
    <location>
        <begin position="1635"/>
        <end position="1666"/>
    </location>
</feature>
<evidence type="ECO:0000256" key="2">
    <source>
        <dbReference type="ARBA" id="ARBA00005969"/>
    </source>
</evidence>
<dbReference type="InterPro" id="IPR001680">
    <property type="entry name" value="WD40_rpt"/>
</dbReference>
<dbReference type="SUPFAM" id="SSF50978">
    <property type="entry name" value="WD40 repeat-like"/>
    <property type="match status" value="1"/>
</dbReference>
<organism evidence="10 11">
    <name type="scientific">Macrostomum lignano</name>
    <dbReference type="NCBI Taxonomy" id="282301"/>
    <lineage>
        <taxon>Eukaryota</taxon>
        <taxon>Metazoa</taxon>
        <taxon>Spiralia</taxon>
        <taxon>Lophotrochozoa</taxon>
        <taxon>Platyhelminthes</taxon>
        <taxon>Rhabditophora</taxon>
        <taxon>Macrostomorpha</taxon>
        <taxon>Macrostomida</taxon>
        <taxon>Macrostomidae</taxon>
        <taxon>Macrostomum</taxon>
    </lineage>
</organism>
<reference evidence="11" key="1">
    <citation type="submission" date="2016-11" db="UniProtKB">
        <authorList>
            <consortium name="WormBaseParasite"/>
        </authorList>
    </citation>
    <scope>IDENTIFICATION</scope>
</reference>
<dbReference type="InterPro" id="IPR036322">
    <property type="entry name" value="WD40_repeat_dom_sf"/>
</dbReference>
<dbReference type="PANTHER" id="PTHR10814">
    <property type="entry name" value="TRANSDUCIN-LIKE ENHANCER PROTEIN"/>
    <property type="match status" value="1"/>
</dbReference>
<feature type="transmembrane region" description="Helical" evidence="8">
    <location>
        <begin position="361"/>
        <end position="386"/>
    </location>
</feature>
<accession>A0A1I8HB02</accession>
<dbReference type="InterPro" id="IPR013099">
    <property type="entry name" value="K_chnl_dom"/>
</dbReference>
<dbReference type="Proteomes" id="UP000095280">
    <property type="component" value="Unplaced"/>
</dbReference>
<dbReference type="GO" id="GO:0005667">
    <property type="term" value="C:transcription regulator complex"/>
    <property type="evidence" value="ECO:0007669"/>
    <property type="project" value="TreeGrafter"/>
</dbReference>
<dbReference type="GO" id="GO:0003714">
    <property type="term" value="F:transcription corepressor activity"/>
    <property type="evidence" value="ECO:0007669"/>
    <property type="project" value="TreeGrafter"/>
</dbReference>
<evidence type="ECO:0000259" key="9">
    <source>
        <dbReference type="Pfam" id="PF07885"/>
    </source>
</evidence>
<evidence type="ECO:0000256" key="1">
    <source>
        <dbReference type="ARBA" id="ARBA00004123"/>
    </source>
</evidence>
<dbReference type="Pfam" id="PF07885">
    <property type="entry name" value="Ion_trans_2"/>
    <property type="match status" value="2"/>
</dbReference>
<feature type="region of interest" description="Disordered" evidence="7">
    <location>
        <begin position="594"/>
        <end position="617"/>
    </location>
</feature>
<dbReference type="GO" id="GO:0090090">
    <property type="term" value="P:negative regulation of canonical Wnt signaling pathway"/>
    <property type="evidence" value="ECO:0007669"/>
    <property type="project" value="TreeGrafter"/>
</dbReference>
<feature type="region of interest" description="Disordered" evidence="7">
    <location>
        <begin position="730"/>
        <end position="751"/>
    </location>
</feature>
<feature type="transmembrane region" description="Helical" evidence="8">
    <location>
        <begin position="483"/>
        <end position="503"/>
    </location>
</feature>
<feature type="region of interest" description="Disordered" evidence="7">
    <location>
        <begin position="655"/>
        <end position="683"/>
    </location>
</feature>
<feature type="repeat" description="WD" evidence="6">
    <location>
        <begin position="1511"/>
        <end position="1552"/>
    </location>
</feature>
<feature type="transmembrane region" description="Helical" evidence="8">
    <location>
        <begin position="835"/>
        <end position="856"/>
    </location>
</feature>
<feature type="compositionally biased region" description="Basic and acidic residues" evidence="7">
    <location>
        <begin position="603"/>
        <end position="617"/>
    </location>
</feature>
<dbReference type="Gene3D" id="2.130.10.10">
    <property type="entry name" value="YVTN repeat-like/Quinoprotein amine dehydrogenase"/>
    <property type="match status" value="2"/>
</dbReference>
<dbReference type="PRINTS" id="PR01850">
    <property type="entry name" value="GROUCHOFAMLY"/>
</dbReference>
<evidence type="ECO:0000256" key="8">
    <source>
        <dbReference type="SAM" id="Phobius"/>
    </source>
</evidence>
<dbReference type="PROSITE" id="PS50082">
    <property type="entry name" value="WD_REPEATS_2"/>
    <property type="match status" value="4"/>
</dbReference>
<dbReference type="SUPFAM" id="SSF81324">
    <property type="entry name" value="Voltage-gated potassium channels"/>
    <property type="match status" value="2"/>
</dbReference>
<dbReference type="CDD" id="cd00200">
    <property type="entry name" value="WD40"/>
    <property type="match status" value="1"/>
</dbReference>
<feature type="repeat" description="WD" evidence="6">
    <location>
        <begin position="1553"/>
        <end position="1594"/>
    </location>
</feature>
<protein>
    <submittedName>
        <fullName evidence="11">Ion_trans_2 domain-containing protein</fullName>
    </submittedName>
</protein>
<dbReference type="SMART" id="SM00320">
    <property type="entry name" value="WD40"/>
    <property type="match status" value="11"/>
</dbReference>
<feature type="compositionally biased region" description="Basic residues" evidence="7">
    <location>
        <begin position="953"/>
        <end position="962"/>
    </location>
</feature>
<feature type="domain" description="Potassium channel" evidence="9">
    <location>
        <begin position="479"/>
        <end position="535"/>
    </location>
</feature>
<proteinExistence type="inferred from homology"/>
<evidence type="ECO:0000256" key="7">
    <source>
        <dbReference type="SAM" id="MobiDB-lite"/>
    </source>
</evidence>
<evidence type="ECO:0000256" key="6">
    <source>
        <dbReference type="PROSITE-ProRule" id="PRU00221"/>
    </source>
</evidence>
<evidence type="ECO:0000313" key="10">
    <source>
        <dbReference type="Proteomes" id="UP000095280"/>
    </source>
</evidence>
<dbReference type="PANTHER" id="PTHR10814:SF21">
    <property type="entry name" value="PROTEIN GROUCHO"/>
    <property type="match status" value="1"/>
</dbReference>
<evidence type="ECO:0000256" key="3">
    <source>
        <dbReference type="ARBA" id="ARBA00022574"/>
    </source>
</evidence>
<feature type="domain" description="Potassium channel" evidence="9">
    <location>
        <begin position="845"/>
        <end position="922"/>
    </location>
</feature>
<comment type="subcellular location">
    <subcellularLocation>
        <location evidence="1">Nucleus</location>
    </subcellularLocation>
</comment>
<keyword evidence="8" id="KW-0472">Membrane</keyword>
<evidence type="ECO:0000256" key="4">
    <source>
        <dbReference type="ARBA" id="ARBA00022737"/>
    </source>
</evidence>
<dbReference type="InterPro" id="IPR011047">
    <property type="entry name" value="Quinoprotein_ADH-like_sf"/>
</dbReference>
<dbReference type="FunFam" id="2.130.10.10:FF:000001">
    <property type="entry name" value="transducin-like enhancer protein 3 isoform X1"/>
    <property type="match status" value="1"/>
</dbReference>
<feature type="region of interest" description="Disordered" evidence="7">
    <location>
        <begin position="948"/>
        <end position="989"/>
    </location>
</feature>
<feature type="transmembrane region" description="Helical" evidence="8">
    <location>
        <begin position="868"/>
        <end position="887"/>
    </location>
</feature>
<dbReference type="InterPro" id="IPR015943">
    <property type="entry name" value="WD40/YVTN_repeat-like_dom_sf"/>
</dbReference>
<keyword evidence="8" id="KW-0812">Transmembrane</keyword>
<evidence type="ECO:0000313" key="11">
    <source>
        <dbReference type="WBParaSite" id="maker-uti_cns_0005233-snap-gene-0.2-mRNA-1"/>
    </source>
</evidence>
<dbReference type="GO" id="GO:0005634">
    <property type="term" value="C:nucleus"/>
    <property type="evidence" value="ECO:0007669"/>
    <property type="project" value="UniProtKB-SubCell"/>
</dbReference>
<dbReference type="WBParaSite" id="maker-uti_cns_0005233-snap-gene-0.2-mRNA-1">
    <property type="protein sequence ID" value="maker-uti_cns_0005233-snap-gene-0.2-mRNA-1"/>
    <property type="gene ID" value="maker-uti_cns_0005233-snap-gene-0.2"/>
</dbReference>
<feature type="transmembrane region" description="Helical" evidence="8">
    <location>
        <begin position="899"/>
        <end position="920"/>
    </location>
</feature>
<dbReference type="PROSITE" id="PS00678">
    <property type="entry name" value="WD_REPEATS_1"/>
    <property type="match status" value="1"/>
</dbReference>
<dbReference type="SUPFAM" id="SSF50998">
    <property type="entry name" value="Quinoprotein alcohol dehydrogenase-like"/>
    <property type="match status" value="1"/>
</dbReference>
<keyword evidence="10" id="KW-1185">Reference proteome</keyword>
<feature type="compositionally biased region" description="Low complexity" evidence="7">
    <location>
        <begin position="741"/>
        <end position="751"/>
    </location>
</feature>
<dbReference type="InterPro" id="IPR009146">
    <property type="entry name" value="Groucho_enhance"/>
</dbReference>
<dbReference type="Pfam" id="PF00400">
    <property type="entry name" value="WD40"/>
    <property type="match status" value="5"/>
</dbReference>
<comment type="similarity">
    <text evidence="2">Belongs to the WD repeat Groucho/TLE family.</text>
</comment>
<dbReference type="Gene3D" id="1.10.287.70">
    <property type="match status" value="2"/>
</dbReference>
<evidence type="ECO:0000256" key="5">
    <source>
        <dbReference type="ARBA" id="ARBA00023242"/>
    </source>
</evidence>
<sequence>VLGCLCALLLLLCRVVLLVSFLIAQLLVAFDFKLTVSCRRSFNSLWPLLPVPVRHDRHETEGGQAGAGVVVEHLAGHVVKRKVKPLTDLPKDIFLELFPTDPGLRLWVEQPKQQVAAAGAKSLWQRVELLFHHLLIKRLDAEWLHDERQIPGEHREHVDSTERGLSYYPKNLHAPNIDGGAVGLLRQNLGRSVGRAAALRPAQLGDNAAILVRHGADHVAQAEVCERDTLLQLDNIRVPDQLQDATLTPHVLGHVRIRLGRFLAHNLDRHPLTGQHVSTSPGFGWNASSGSLKASSLLPLLLPLSASTSRLGIGSCKRHIVSVASSSSRRQRLSRLERRRLKKRERRRRQLRQAGTFCKKFLAFTFSHIGLSCLIVAYILAGGLAFQAIELPFELSLREQIRRFKNNTLATFLSRQKRLLCSESVVEIRENSSSRCFLTDSQLAKLGHLANETLAQVVANITKYVKEDGWNGSLQEHEYTWNLPGALLFVVTIITTIGYGHAVPKTLEGMLGTMACAFLGIPLMFLYLNNIGDYLADGFRYLYSNTCRPRLKRMRLFDRQDNGEGNDSETTRRRSRHREAFDIVRVKTDFARPLSRTASESAAHARETPLPESSRTKRDLLFEAKPVEINPAAVDSSGQDSTRVRRGVATARILPATAARPQVRTPLVRSRSVPEAPTTTNLARAPSQCAAPLVDWTVIDWDFSGPAAGVKTVNEVEREAEPLPRCISYISLPSPEHPSSEDSSSSSTMSLASSNPLEIVGSLDIEALAVSHDLENSVGPSSIAASAAVAAGAVAVPGDLAAGGQNHHRMQRLLDLRRRLDRLQRLSVSRRLRKVTVPLSLSVTLMVGYVVLGSFLFTIWENRDYVKWSYFCFITLSTIGFGDIVPGTEIDPKNPKEKLIATCIYVAVGLSVFAMCFKLMQEEAIQKVRRLGRRLGIVKASPEHAAAISRSAAGRRRRKRRGREGGRLRFIGRGRPATRNSKSADDDADCGTIKQPSGVGIRNKRAQFTDLTANPMPPFQLAFDPASAMRSGMAGKPAYSFLITESGGMKPAPFPPDAMVGPGVPRHAKQISSLPHGEVVCAVTISNPCRHVFIGGKGCVKVWDIGACSRAAPPGLPTADNYIRSVKLLQDGRTLIVGGEASTLTIWDLASRRPESKASWPAGRPPATPWPCHPTAKLCFTCCSDGNIAVRDLQNQQLVGEFQGQTEGDSCVDIRPDGNRMWTGGPLLGASESCELQKYDFSSQIFSLGYCPTGDWLAVGMESSTVEVLNVNKPEVPAAPARLLRLSLKFAACGRSFVSTGKDNLLNAWRTPYGASIFQTKEASSVLSCDISADDRLHRDGQRRQAGDSLRKRAQFTDLTANPMPPFQLAFDPASAMRSGMAGKPAYSFLITESGGMKPAPFPPDAMVGPGVPRHAKQISSLPHGEVVCAVTISNPCRHVFTGGKGCVKVWDIGAGSRAAPVHSLDCLQRDNYIRSVKLLQDGRTLIVGGEASTLTIWDLASPTPRVKGELASGAPACYALAVSPDSKLCFSCCSDGNIAVWDLHNQQLVRQFQGHTDGASCVDITPDGNRLWTGGLDNTVRCWELRESCELQKYDFSSQIFSLGYCPTGDWLAVGMESSTVEVLNVNKPEKYQLHLHDSCVLSLKFAACGRWFVSTGKDNLLNAWRTPYGASIFQTKEASSVLSCDISADDRYIVTGSGDKRATLYEVAYG</sequence>
<feature type="transmembrane region" description="Helical" evidence="8">
    <location>
        <begin position="509"/>
        <end position="528"/>
    </location>
</feature>